<sequence>MREKVKDDTKMRILNTHYYMPPDAMTVELMTDGYTDPEVISFLVARQKMPARDPTSPGGNQDRTYLQSSLGSSEERGFDHPRRGRLRSVRDRRTVEVGLDTVAFIEEHYIKERGLSLEKTVDYLKKGFLDGGKLGMKSPNSGLCSRIYTLLAVDLGLARN</sequence>
<proteinExistence type="predicted"/>
<reference evidence="2" key="1">
    <citation type="submission" date="2023-06" db="EMBL/GenBank/DDBJ databases">
        <title>Genome-scale phylogeny and comparative genomics of the fungal order Sordariales.</title>
        <authorList>
            <consortium name="Lawrence Berkeley National Laboratory"/>
            <person name="Hensen N."/>
            <person name="Bonometti L."/>
            <person name="Westerberg I."/>
            <person name="Brannstrom I.O."/>
            <person name="Guillou S."/>
            <person name="Cros-Aarteil S."/>
            <person name="Calhoun S."/>
            <person name="Haridas S."/>
            <person name="Kuo A."/>
            <person name="Mondo S."/>
            <person name="Pangilinan J."/>
            <person name="Riley R."/>
            <person name="Labutti K."/>
            <person name="Andreopoulos B."/>
            <person name="Lipzen A."/>
            <person name="Chen C."/>
            <person name="Yanf M."/>
            <person name="Daum C."/>
            <person name="Ng V."/>
            <person name="Clum A."/>
            <person name="Steindorff A."/>
            <person name="Ohm R."/>
            <person name="Martin F."/>
            <person name="Silar P."/>
            <person name="Natvig D."/>
            <person name="Lalanne C."/>
            <person name="Gautier V."/>
            <person name="Ament-Velasquez S.L."/>
            <person name="Kruys A."/>
            <person name="Hutchinson M.I."/>
            <person name="Powell A.J."/>
            <person name="Barry K."/>
            <person name="Miller A.N."/>
            <person name="Grigoriev I.V."/>
            <person name="Debuchy R."/>
            <person name="Gladieux P."/>
            <person name="Thoren M.H."/>
            <person name="Johannesson H."/>
        </authorList>
    </citation>
    <scope>NUCLEOTIDE SEQUENCE</scope>
    <source>
        <strain evidence="2">8032-3</strain>
    </source>
</reference>
<dbReference type="EMBL" id="MU839033">
    <property type="protein sequence ID" value="KAK1762772.1"/>
    <property type="molecule type" value="Genomic_DNA"/>
</dbReference>
<feature type="region of interest" description="Disordered" evidence="1">
    <location>
        <begin position="50"/>
        <end position="84"/>
    </location>
</feature>
<dbReference type="RefSeq" id="XP_060278985.1">
    <property type="nucleotide sequence ID" value="XM_060423043.1"/>
</dbReference>
<dbReference type="AlphaFoldDB" id="A0AAJ0BTI1"/>
<feature type="compositionally biased region" description="Polar residues" evidence="1">
    <location>
        <begin position="57"/>
        <end position="72"/>
    </location>
</feature>
<evidence type="ECO:0000256" key="1">
    <source>
        <dbReference type="SAM" id="MobiDB-lite"/>
    </source>
</evidence>
<accession>A0AAJ0BTI1</accession>
<gene>
    <name evidence="2" type="ORF">QBC33DRAFT_255177</name>
</gene>
<protein>
    <submittedName>
        <fullName evidence="2">Uncharacterized protein</fullName>
    </submittedName>
</protein>
<dbReference type="Proteomes" id="UP001244011">
    <property type="component" value="Unassembled WGS sequence"/>
</dbReference>
<comment type="caution">
    <text evidence="2">The sequence shown here is derived from an EMBL/GenBank/DDBJ whole genome shotgun (WGS) entry which is preliminary data.</text>
</comment>
<evidence type="ECO:0000313" key="2">
    <source>
        <dbReference type="EMBL" id="KAK1762772.1"/>
    </source>
</evidence>
<keyword evidence="3" id="KW-1185">Reference proteome</keyword>
<name>A0AAJ0BTI1_9PEZI</name>
<evidence type="ECO:0000313" key="3">
    <source>
        <dbReference type="Proteomes" id="UP001244011"/>
    </source>
</evidence>
<dbReference type="GeneID" id="85306230"/>
<organism evidence="2 3">
    <name type="scientific">Phialemonium atrogriseum</name>
    <dbReference type="NCBI Taxonomy" id="1093897"/>
    <lineage>
        <taxon>Eukaryota</taxon>
        <taxon>Fungi</taxon>
        <taxon>Dikarya</taxon>
        <taxon>Ascomycota</taxon>
        <taxon>Pezizomycotina</taxon>
        <taxon>Sordariomycetes</taxon>
        <taxon>Sordariomycetidae</taxon>
        <taxon>Cephalothecales</taxon>
        <taxon>Cephalothecaceae</taxon>
        <taxon>Phialemonium</taxon>
    </lineage>
</organism>